<comment type="caution">
    <text evidence="2">The sequence shown here is derived from an EMBL/GenBank/DDBJ whole genome shotgun (WGS) entry which is preliminary data.</text>
</comment>
<dbReference type="AlphaFoldDB" id="A0A1E2UP01"/>
<protein>
    <submittedName>
        <fullName evidence="2">Uncharacterized protein</fullName>
    </submittedName>
</protein>
<dbReference type="EMBL" id="LVJZ01000003">
    <property type="protein sequence ID" value="ODB96456.1"/>
    <property type="molecule type" value="Genomic_DNA"/>
</dbReference>
<accession>A0A1E2UP01</accession>
<proteinExistence type="predicted"/>
<gene>
    <name evidence="2" type="ORF">A3196_06585</name>
</gene>
<evidence type="ECO:0000313" key="2">
    <source>
        <dbReference type="EMBL" id="ODB96456.1"/>
    </source>
</evidence>
<reference evidence="2 3" key="1">
    <citation type="submission" date="2016-03" db="EMBL/GenBank/DDBJ databases">
        <title>Chemosynthetic sulphur-oxidizing symbionts of marine invertebrate animals are capable of nitrogen fixation.</title>
        <authorList>
            <person name="Petersen J.M."/>
            <person name="Kemper A."/>
            <person name="Gruber-Vodicka H."/>
            <person name="Cardini U."/>
            <person name="Geest Mvander."/>
            <person name="Kleiner M."/>
            <person name="Bulgheresi S."/>
            <person name="Fussmann M."/>
            <person name="Herbold C."/>
            <person name="Seah B.K.B."/>
            <person name="Antony C.Paul."/>
            <person name="Liu D."/>
            <person name="Belitz A."/>
            <person name="Weber M."/>
        </authorList>
    </citation>
    <scope>NUCLEOTIDE SEQUENCE [LARGE SCALE GENOMIC DNA]</scope>
    <source>
        <strain evidence="2">G_D</strain>
    </source>
</reference>
<dbReference type="RefSeq" id="WP_069004189.1">
    <property type="nucleotide sequence ID" value="NZ_LVJX01000005.1"/>
</dbReference>
<feature type="chain" id="PRO_5009119069" evidence="1">
    <location>
        <begin position="34"/>
        <end position="139"/>
    </location>
</feature>
<feature type="signal peptide" evidence="1">
    <location>
        <begin position="1"/>
        <end position="33"/>
    </location>
</feature>
<organism evidence="2 3">
    <name type="scientific">Candidatus Thiodiazotropha endoloripes</name>
    <dbReference type="NCBI Taxonomy" id="1818881"/>
    <lineage>
        <taxon>Bacteria</taxon>
        <taxon>Pseudomonadati</taxon>
        <taxon>Pseudomonadota</taxon>
        <taxon>Gammaproteobacteria</taxon>
        <taxon>Chromatiales</taxon>
        <taxon>Sedimenticolaceae</taxon>
        <taxon>Candidatus Thiodiazotropha</taxon>
    </lineage>
</organism>
<sequence length="139" mass="16173">MKLFHRTRFQRRWLAALLTLFALLSGKDLLAEAAQTEATQQPVGLIGDWCREKKRMITHYAVKQGSLFIRGGRSGRTHRADLNCNDDYTECEAQTIRGWGTPVTEILRLEGEEMHLTRIWGGAWKDKTYQFIFTRCPKW</sequence>
<name>A0A1E2UP01_9GAMM</name>
<dbReference type="Proteomes" id="UP000094849">
    <property type="component" value="Unassembled WGS sequence"/>
</dbReference>
<evidence type="ECO:0000256" key="1">
    <source>
        <dbReference type="SAM" id="SignalP"/>
    </source>
</evidence>
<evidence type="ECO:0000313" key="3">
    <source>
        <dbReference type="Proteomes" id="UP000094849"/>
    </source>
</evidence>
<keyword evidence="1" id="KW-0732">Signal</keyword>
<keyword evidence="3" id="KW-1185">Reference proteome</keyword>